<evidence type="ECO:0000313" key="1">
    <source>
        <dbReference type="EMBL" id="JAI04538.1"/>
    </source>
</evidence>
<dbReference type="AlphaFoldDB" id="A0A0E9XP70"/>
<reference evidence="1" key="1">
    <citation type="submission" date="2014-11" db="EMBL/GenBank/DDBJ databases">
        <authorList>
            <person name="Amaro Gonzalez C."/>
        </authorList>
    </citation>
    <scope>NUCLEOTIDE SEQUENCE</scope>
</reference>
<organism evidence="1">
    <name type="scientific">Anguilla anguilla</name>
    <name type="common">European freshwater eel</name>
    <name type="synonym">Muraena anguilla</name>
    <dbReference type="NCBI Taxonomy" id="7936"/>
    <lineage>
        <taxon>Eukaryota</taxon>
        <taxon>Metazoa</taxon>
        <taxon>Chordata</taxon>
        <taxon>Craniata</taxon>
        <taxon>Vertebrata</taxon>
        <taxon>Euteleostomi</taxon>
        <taxon>Actinopterygii</taxon>
        <taxon>Neopterygii</taxon>
        <taxon>Teleostei</taxon>
        <taxon>Anguilliformes</taxon>
        <taxon>Anguillidae</taxon>
        <taxon>Anguilla</taxon>
    </lineage>
</organism>
<sequence>MVECAPKLYVNVFLTVTNEEGGGGGKHSTTSRVRHIFMKMPSVHATYSQENFKGLQCFFHIVYF</sequence>
<reference evidence="1" key="2">
    <citation type="journal article" date="2015" name="Fish Shellfish Immunol.">
        <title>Early steps in the European eel (Anguilla anguilla)-Vibrio vulnificus interaction in the gills: Role of the RtxA13 toxin.</title>
        <authorList>
            <person name="Callol A."/>
            <person name="Pajuelo D."/>
            <person name="Ebbesson L."/>
            <person name="Teles M."/>
            <person name="MacKenzie S."/>
            <person name="Amaro C."/>
        </authorList>
    </citation>
    <scope>NUCLEOTIDE SEQUENCE</scope>
</reference>
<accession>A0A0E9XP70</accession>
<name>A0A0E9XP70_ANGAN</name>
<dbReference type="EMBL" id="GBXM01004040">
    <property type="protein sequence ID" value="JAI04538.1"/>
    <property type="molecule type" value="Transcribed_RNA"/>
</dbReference>
<proteinExistence type="predicted"/>
<protein>
    <submittedName>
        <fullName evidence="1">Uncharacterized protein</fullName>
    </submittedName>
</protein>